<dbReference type="AlphaFoldDB" id="A0A844XC52"/>
<keyword evidence="2" id="KW-1185">Reference proteome</keyword>
<dbReference type="Proteomes" id="UP000461409">
    <property type="component" value="Unassembled WGS sequence"/>
</dbReference>
<sequence length="1030" mass="114926">MSSPPITDRLPISIRAFAVPDAITTGKARKRTPRSIALAASNWTLIFDCETFADETQSLRFGTYQTRNEGALMESGIFYSPENLSDDEFAVLRNYASSHGLELLTHGEFVEHVFFPIGYDYRGTIVGFNLPFDIARIALSADSARGKMKGGFTFGLTENKKRPRIQIKHLSARAAFIQFAAPGKNRSNHSVLKRGKTEPIQRGHFVDCKTLSSALLAKSFSLASLCDTLGVQSAKLKFEDFNAPITPEFVEYAVRDTQATWECYCALIDKFDKLGLDGTRPEKIYSEASLGKACLKAMGVKPWRECQPDFDPETIGKIMSTYYGGRAEIGIRREQRQVMLCDFLSMYPTVGTLMNLWRYVIATGIRTNDATKDAQSTLDAVTLDNLGSTRFWRKLSMLVRIKPHADIVPVRAHYADAVQATIGLNYFTNKSPQWFTLADCIASKLLTGKAPEIFEAIAFEPMRKQRGLREFEINGEADFAIDPANDDFYKRLIELRQATKIKRQSAKGAIREALDTQQNAIKIMASATTYGIFVEMNVEDVITGAMAELFAGHDDSFTVKPSKTEKPGSFFHPLLATLITGAARLMLAITEKLASDRGLDWSFCDTDSFALAKPELMDGSEFTVHVQSVIDWFGQLNPYDFEGSILKGEDVNFSQSGNGKLEPLYCFAISAKRYALYNLDNGGRPIIRKASAHGLGHLRAPYNANNPAPSIPKPQIDLAKAGLALWQHDIWLKIIEASYTDKPHMVDLSYPPALQLPAISRYTATSPDLLRWFKQYNEGKPYADQVKPFGFLTGLMTHSIDCEPRVVGRPSMRIGSRSNLKPISPFETDPAKAAEKAFDRNTGLPVPIEKLKTYAQAIAQYHLQPENKFLNGEHSDTGKTQRRHVLATCMAHIGKEANELDKQSTLGFDPDAQPSYGYSPADIAELQSELARLCEVFSTYQIARHGRMKSKRLSNLLGADSKSNLASIGAEKMRALVRHFGHRELAERVELDALDQLVSEGGLRMTARELMVDPSNLRRSIRRQERRLRS</sequence>
<dbReference type="EMBL" id="WUBR01000002">
    <property type="protein sequence ID" value="MWV28081.1"/>
    <property type="molecule type" value="Genomic_DNA"/>
</dbReference>
<proteinExistence type="predicted"/>
<organism evidence="1 2">
    <name type="scientific">Aurantiacibacter rhizosphaerae</name>
    <dbReference type="NCBI Taxonomy" id="2691582"/>
    <lineage>
        <taxon>Bacteria</taxon>
        <taxon>Pseudomonadati</taxon>
        <taxon>Pseudomonadota</taxon>
        <taxon>Alphaproteobacteria</taxon>
        <taxon>Sphingomonadales</taxon>
        <taxon>Erythrobacteraceae</taxon>
        <taxon>Aurantiacibacter</taxon>
    </lineage>
</organism>
<reference evidence="1 2" key="1">
    <citation type="submission" date="2019-12" db="EMBL/GenBank/DDBJ databases">
        <authorList>
            <person name="Lee S.D."/>
        </authorList>
    </citation>
    <scope>NUCLEOTIDE SEQUENCE [LARGE SCALE GENOMIC DNA]</scope>
    <source>
        <strain evidence="1 2">GH3-10</strain>
    </source>
</reference>
<dbReference type="InterPro" id="IPR043502">
    <property type="entry name" value="DNA/RNA_pol_sf"/>
</dbReference>
<comment type="caution">
    <text evidence="1">The sequence shown here is derived from an EMBL/GenBank/DDBJ whole genome shotgun (WGS) entry which is preliminary data.</text>
</comment>
<evidence type="ECO:0000313" key="2">
    <source>
        <dbReference type="Proteomes" id="UP000461409"/>
    </source>
</evidence>
<dbReference type="Gene3D" id="3.90.1600.10">
    <property type="entry name" value="Palm domain of DNA polymerase"/>
    <property type="match status" value="1"/>
</dbReference>
<gene>
    <name evidence="1" type="ORF">GRF63_09190</name>
</gene>
<dbReference type="InterPro" id="IPR023211">
    <property type="entry name" value="DNA_pol_palm_dom_sf"/>
</dbReference>
<name>A0A844XC52_9SPHN</name>
<accession>A0A844XC52</accession>
<reference evidence="1 2" key="2">
    <citation type="submission" date="2020-02" db="EMBL/GenBank/DDBJ databases">
        <title>Erythrobacter dongmakensis sp. nov., isolated from a tidal mudflat.</title>
        <authorList>
            <person name="Kim I.S."/>
        </authorList>
    </citation>
    <scope>NUCLEOTIDE SEQUENCE [LARGE SCALE GENOMIC DNA]</scope>
    <source>
        <strain evidence="1 2">GH3-10</strain>
    </source>
</reference>
<dbReference type="RefSeq" id="WP_160485718.1">
    <property type="nucleotide sequence ID" value="NZ_WUBR01000002.1"/>
</dbReference>
<dbReference type="SUPFAM" id="SSF56672">
    <property type="entry name" value="DNA/RNA polymerases"/>
    <property type="match status" value="1"/>
</dbReference>
<protein>
    <submittedName>
        <fullName evidence="1">Uncharacterized protein</fullName>
    </submittedName>
</protein>
<evidence type="ECO:0000313" key="1">
    <source>
        <dbReference type="EMBL" id="MWV28081.1"/>
    </source>
</evidence>